<dbReference type="AlphaFoldDB" id="A0A1V4HNK3"/>
<comment type="caution">
    <text evidence="3">The sequence shown here is derived from an EMBL/GenBank/DDBJ whole genome shotgun (WGS) entry which is preliminary data.</text>
</comment>
<feature type="compositionally biased region" description="Polar residues" evidence="1">
    <location>
        <begin position="249"/>
        <end position="264"/>
    </location>
</feature>
<gene>
    <name evidence="3" type="ORF">BC351_20585</name>
</gene>
<feature type="transmembrane region" description="Helical" evidence="2">
    <location>
        <begin position="82"/>
        <end position="104"/>
    </location>
</feature>
<evidence type="ECO:0000313" key="3">
    <source>
        <dbReference type="EMBL" id="OPH59312.1"/>
    </source>
</evidence>
<feature type="transmembrane region" description="Helical" evidence="2">
    <location>
        <begin position="224"/>
        <end position="241"/>
    </location>
</feature>
<feature type="transmembrane region" description="Helical" evidence="2">
    <location>
        <begin position="116"/>
        <end position="141"/>
    </location>
</feature>
<dbReference type="Proteomes" id="UP000190626">
    <property type="component" value="Unassembled WGS sequence"/>
</dbReference>
<feature type="transmembrane region" description="Helical" evidence="2">
    <location>
        <begin position="52"/>
        <end position="70"/>
    </location>
</feature>
<evidence type="ECO:0000256" key="2">
    <source>
        <dbReference type="SAM" id="Phobius"/>
    </source>
</evidence>
<evidence type="ECO:0000256" key="1">
    <source>
        <dbReference type="SAM" id="MobiDB-lite"/>
    </source>
</evidence>
<dbReference type="EMBL" id="MBTG01000007">
    <property type="protein sequence ID" value="OPH59312.1"/>
    <property type="molecule type" value="Genomic_DNA"/>
</dbReference>
<accession>A0A1V4HNK3</accession>
<evidence type="ECO:0008006" key="5">
    <source>
        <dbReference type="Google" id="ProtNLM"/>
    </source>
</evidence>
<proteinExistence type="predicted"/>
<feature type="region of interest" description="Disordered" evidence="1">
    <location>
        <begin position="247"/>
        <end position="293"/>
    </location>
</feature>
<dbReference type="STRING" id="1469647.BC351_20585"/>
<keyword evidence="4" id="KW-1185">Reference proteome</keyword>
<reference evidence="4" key="1">
    <citation type="submission" date="2016-07" db="EMBL/GenBank/DDBJ databases">
        <authorList>
            <person name="Florea S."/>
            <person name="Webb J.S."/>
            <person name="Jaromczyk J."/>
            <person name="Schardl C.L."/>
        </authorList>
    </citation>
    <scope>NUCLEOTIDE SEQUENCE [LARGE SCALE GENOMIC DNA]</scope>
    <source>
        <strain evidence="4">CY1</strain>
    </source>
</reference>
<feature type="transmembrane region" description="Helical" evidence="2">
    <location>
        <begin position="161"/>
        <end position="178"/>
    </location>
</feature>
<protein>
    <recommendedName>
        <fullName evidence="5">Prolipoprotein diacylglyceryl transferase</fullName>
    </recommendedName>
</protein>
<sequence>MPDVLQIGPLQLQGKLAAMLLAVLVGLWVMRIVSKRFSRNAETPFAKSVDDIAFNAALIVILTWKLGILLTQPSIWKSPLKILMVPGSSTELLLGLLLAGGYTYMQLRKHRIPLYVFFDMLTMGLTAVLFLVCALIPAYGLPTTLPWGIGVEGTVSRFHPFHAYTALLLVPLLIWQHVREGRNRSLGQGILLKYSLLFGGAAGMLASLFAAAEATVVYLSVPQLAYLFMLILGMLLPTLAHNTGRRELSTMSQNDSKTQIQQEQQNKEREKAAPAGKEGFVDKKLDGPNRPST</sequence>
<feature type="transmembrane region" description="Helical" evidence="2">
    <location>
        <begin position="12"/>
        <end position="31"/>
    </location>
</feature>
<evidence type="ECO:0000313" key="4">
    <source>
        <dbReference type="Proteomes" id="UP000190626"/>
    </source>
</evidence>
<keyword evidence="2" id="KW-1133">Transmembrane helix</keyword>
<feature type="transmembrane region" description="Helical" evidence="2">
    <location>
        <begin position="190"/>
        <end position="212"/>
    </location>
</feature>
<name>A0A1V4HNK3_9BACL</name>
<keyword evidence="2" id="KW-0812">Transmembrane</keyword>
<dbReference type="RefSeq" id="WP_079410835.1">
    <property type="nucleotide sequence ID" value="NZ_MBTG01000007.1"/>
</dbReference>
<keyword evidence="2" id="KW-0472">Membrane</keyword>
<dbReference type="OrthoDB" id="1796359at2"/>
<organism evidence="3 4">
    <name type="scientific">Paenibacillus ferrarius</name>
    <dbReference type="NCBI Taxonomy" id="1469647"/>
    <lineage>
        <taxon>Bacteria</taxon>
        <taxon>Bacillati</taxon>
        <taxon>Bacillota</taxon>
        <taxon>Bacilli</taxon>
        <taxon>Bacillales</taxon>
        <taxon>Paenibacillaceae</taxon>
        <taxon>Paenibacillus</taxon>
    </lineage>
</organism>